<gene>
    <name evidence="2" type="ORF">E2C01_023644</name>
</gene>
<organism evidence="2 3">
    <name type="scientific">Portunus trituberculatus</name>
    <name type="common">Swimming crab</name>
    <name type="synonym">Neptunus trituberculatus</name>
    <dbReference type="NCBI Taxonomy" id="210409"/>
    <lineage>
        <taxon>Eukaryota</taxon>
        <taxon>Metazoa</taxon>
        <taxon>Ecdysozoa</taxon>
        <taxon>Arthropoda</taxon>
        <taxon>Crustacea</taxon>
        <taxon>Multicrustacea</taxon>
        <taxon>Malacostraca</taxon>
        <taxon>Eumalacostraca</taxon>
        <taxon>Eucarida</taxon>
        <taxon>Decapoda</taxon>
        <taxon>Pleocyemata</taxon>
        <taxon>Brachyura</taxon>
        <taxon>Eubrachyura</taxon>
        <taxon>Portunoidea</taxon>
        <taxon>Portunidae</taxon>
        <taxon>Portuninae</taxon>
        <taxon>Portunus</taxon>
    </lineage>
</organism>
<proteinExistence type="predicted"/>
<name>A0A5B7E8J3_PORTR</name>
<sequence>MPFFHSTGLFRSQSIFISLSCCLNATCEPTAADNKEETQKSDFNLQYPETYAPPVMFAGDHVISLPKDFQQKEL</sequence>
<reference evidence="2 3" key="1">
    <citation type="submission" date="2019-05" db="EMBL/GenBank/DDBJ databases">
        <title>Another draft genome of Portunus trituberculatus and its Hox gene families provides insights of decapod evolution.</title>
        <authorList>
            <person name="Jeong J.-H."/>
            <person name="Song I."/>
            <person name="Kim S."/>
            <person name="Choi T."/>
            <person name="Kim D."/>
            <person name="Ryu S."/>
            <person name="Kim W."/>
        </authorList>
    </citation>
    <scope>NUCLEOTIDE SEQUENCE [LARGE SCALE GENOMIC DNA]</scope>
    <source>
        <tissue evidence="2">Muscle</tissue>
    </source>
</reference>
<feature type="signal peptide" evidence="1">
    <location>
        <begin position="1"/>
        <end position="32"/>
    </location>
</feature>
<accession>A0A5B7E8J3</accession>
<dbReference type="Proteomes" id="UP000324222">
    <property type="component" value="Unassembled WGS sequence"/>
</dbReference>
<comment type="caution">
    <text evidence="2">The sequence shown here is derived from an EMBL/GenBank/DDBJ whole genome shotgun (WGS) entry which is preliminary data.</text>
</comment>
<keyword evidence="3" id="KW-1185">Reference proteome</keyword>
<protein>
    <submittedName>
        <fullName evidence="2">Uncharacterized protein</fullName>
    </submittedName>
</protein>
<keyword evidence="1" id="KW-0732">Signal</keyword>
<dbReference type="EMBL" id="VSRR010002244">
    <property type="protein sequence ID" value="MPC30381.1"/>
    <property type="molecule type" value="Genomic_DNA"/>
</dbReference>
<evidence type="ECO:0000313" key="3">
    <source>
        <dbReference type="Proteomes" id="UP000324222"/>
    </source>
</evidence>
<dbReference type="AlphaFoldDB" id="A0A5B7E8J3"/>
<evidence type="ECO:0000256" key="1">
    <source>
        <dbReference type="SAM" id="SignalP"/>
    </source>
</evidence>
<evidence type="ECO:0000313" key="2">
    <source>
        <dbReference type="EMBL" id="MPC30381.1"/>
    </source>
</evidence>
<feature type="chain" id="PRO_5022950620" evidence="1">
    <location>
        <begin position="33"/>
        <end position="74"/>
    </location>
</feature>